<dbReference type="PROSITE" id="PS01124">
    <property type="entry name" value="HTH_ARAC_FAMILY_2"/>
    <property type="match status" value="1"/>
</dbReference>
<evidence type="ECO:0000259" key="3">
    <source>
        <dbReference type="PROSITE" id="PS01124"/>
    </source>
</evidence>
<name>A0ABX0LQH9_9BURK</name>
<dbReference type="InterPro" id="IPR018060">
    <property type="entry name" value="HTH_AraC"/>
</dbReference>
<feature type="domain" description="HTH araC/xylS-type" evidence="3">
    <location>
        <begin position="193"/>
        <end position="291"/>
    </location>
</feature>
<dbReference type="Pfam" id="PF12833">
    <property type="entry name" value="HTH_18"/>
    <property type="match status" value="1"/>
</dbReference>
<dbReference type="SMART" id="SM00342">
    <property type="entry name" value="HTH_ARAC"/>
    <property type="match status" value="1"/>
</dbReference>
<dbReference type="InterPro" id="IPR009057">
    <property type="entry name" value="Homeodomain-like_sf"/>
</dbReference>
<dbReference type="Proteomes" id="UP000785613">
    <property type="component" value="Unassembled WGS sequence"/>
</dbReference>
<evidence type="ECO:0000256" key="2">
    <source>
        <dbReference type="ARBA" id="ARBA00023163"/>
    </source>
</evidence>
<keyword evidence="5" id="KW-1185">Reference proteome</keyword>
<gene>
    <name evidence="4" type="ORF">F0185_25020</name>
</gene>
<dbReference type="Gene3D" id="1.10.10.60">
    <property type="entry name" value="Homeodomain-like"/>
    <property type="match status" value="2"/>
</dbReference>
<dbReference type="Pfam" id="PF06719">
    <property type="entry name" value="AraC_N"/>
    <property type="match status" value="1"/>
</dbReference>
<dbReference type="SUPFAM" id="SSF46689">
    <property type="entry name" value="Homeodomain-like"/>
    <property type="match status" value="2"/>
</dbReference>
<protein>
    <submittedName>
        <fullName evidence="4">AraC family transcriptional regulator</fullName>
    </submittedName>
</protein>
<accession>A0ABX0LQH9</accession>
<evidence type="ECO:0000256" key="1">
    <source>
        <dbReference type="ARBA" id="ARBA00023015"/>
    </source>
</evidence>
<dbReference type="EMBL" id="VUYU01000021">
    <property type="protein sequence ID" value="NHZ36833.1"/>
    <property type="molecule type" value="Genomic_DNA"/>
</dbReference>
<dbReference type="InterPro" id="IPR009594">
    <property type="entry name" value="Tscrpt_reg_HTH_AraC_N"/>
</dbReference>
<proteinExistence type="predicted"/>
<evidence type="ECO:0000313" key="5">
    <source>
        <dbReference type="Proteomes" id="UP000785613"/>
    </source>
</evidence>
<dbReference type="PANTHER" id="PTHR43436:SF2">
    <property type="entry name" value="ARAC_XYLS FAMILY TRANSCRIPTIONAL REGULATOR"/>
    <property type="match status" value="1"/>
</dbReference>
<evidence type="ECO:0000313" key="4">
    <source>
        <dbReference type="EMBL" id="NHZ36833.1"/>
    </source>
</evidence>
<sequence>MPTPPSRQDRMIALLGTLAPSEGYTASVLEAVGFMRANHALARTPVLYEPCIVIVCQGRKRGYLGERSFIYDAQQYLVLSVPLPFESETEASEAEPLLAFKMHIDLAVAAELALALGPAPPTHNAPVSMCSTAMDDVLGDAVLRLLEVLLCPVEAQVLGPGIMREILYRVLTGEQGGAVRAALAQHSQFGKIGKALRRIHAGFSGELDVSTLAQEAGMSVAAFHANFKAVTQTSPIQYLKSTRLHKARLLMVQEGLSAATASNRVGYESSSQFSREFKRFFGRSPVQEAAVMKTVLSQSPKEAPAYVTAH</sequence>
<dbReference type="RefSeq" id="WP_167229167.1">
    <property type="nucleotide sequence ID" value="NZ_VUYU01000021.1"/>
</dbReference>
<organism evidence="4 5">
    <name type="scientific">Massilia rubra</name>
    <dbReference type="NCBI Taxonomy" id="2607910"/>
    <lineage>
        <taxon>Bacteria</taxon>
        <taxon>Pseudomonadati</taxon>
        <taxon>Pseudomonadota</taxon>
        <taxon>Betaproteobacteria</taxon>
        <taxon>Burkholderiales</taxon>
        <taxon>Oxalobacteraceae</taxon>
        <taxon>Telluria group</taxon>
        <taxon>Massilia</taxon>
    </lineage>
</organism>
<reference evidence="4 5" key="1">
    <citation type="submission" date="2019-09" db="EMBL/GenBank/DDBJ databases">
        <title>Taxonomy of Antarctic Massilia spp.: description of Massilia rubra sp. nov., Massilia aquatica sp. nov., Massilia mucilaginosa sp. nov., Massilia frigida sp. nov. isolated from streams, lakes and regoliths.</title>
        <authorList>
            <person name="Holochova P."/>
            <person name="Sedlacek I."/>
            <person name="Kralova S."/>
            <person name="Maslanova I."/>
            <person name="Busse H.-J."/>
            <person name="Stankova E."/>
            <person name="Vrbovska V."/>
            <person name="Kovarovic V."/>
            <person name="Bartak M."/>
            <person name="Svec P."/>
            <person name="Pantucek R."/>
        </authorList>
    </citation>
    <scope>NUCLEOTIDE SEQUENCE [LARGE SCALE GENOMIC DNA]</scope>
    <source>
        <strain evidence="4 5">CCM 8692</strain>
    </source>
</reference>
<keyword evidence="2" id="KW-0804">Transcription</keyword>
<dbReference type="PANTHER" id="PTHR43436">
    <property type="entry name" value="ARAC-FAMILY TRANSCRIPTIONAL REGULATOR"/>
    <property type="match status" value="1"/>
</dbReference>
<comment type="caution">
    <text evidence="4">The sequence shown here is derived from an EMBL/GenBank/DDBJ whole genome shotgun (WGS) entry which is preliminary data.</text>
</comment>
<keyword evidence="1" id="KW-0805">Transcription regulation</keyword>